<dbReference type="CDD" id="cd23509">
    <property type="entry name" value="Gnk2-like"/>
    <property type="match status" value="1"/>
</dbReference>
<name>A0ABC8SG20_9AQUA</name>
<feature type="non-terminal residue" evidence="4">
    <location>
        <position position="71"/>
    </location>
</feature>
<proteinExistence type="predicted"/>
<evidence type="ECO:0000256" key="1">
    <source>
        <dbReference type="ARBA" id="ARBA00022729"/>
    </source>
</evidence>
<dbReference type="Proteomes" id="UP001642360">
    <property type="component" value="Unassembled WGS sequence"/>
</dbReference>
<evidence type="ECO:0000313" key="4">
    <source>
        <dbReference type="EMBL" id="CAK9155021.1"/>
    </source>
</evidence>
<dbReference type="AlphaFoldDB" id="A0ABC8SG20"/>
<dbReference type="Pfam" id="PF01657">
    <property type="entry name" value="Stress-antifung"/>
    <property type="match status" value="1"/>
</dbReference>
<dbReference type="InterPro" id="IPR038408">
    <property type="entry name" value="GNK2_sf"/>
</dbReference>
<evidence type="ECO:0000313" key="5">
    <source>
        <dbReference type="Proteomes" id="UP001642360"/>
    </source>
</evidence>
<keyword evidence="1" id="KW-0732">Signal</keyword>
<dbReference type="EMBL" id="CAUOFW020002618">
    <property type="protein sequence ID" value="CAK9155021.1"/>
    <property type="molecule type" value="Genomic_DNA"/>
</dbReference>
<sequence length="71" mass="7938">MLANFCSNDTANSSYIVDRMSLLDSFSSRSASIDFYNDTFNNIYGLFLCRGDVNTSTCQNCVPGAKEDIFR</sequence>
<dbReference type="InterPro" id="IPR002902">
    <property type="entry name" value="GNK2"/>
</dbReference>
<accession>A0ABC8SG20</accession>
<dbReference type="PROSITE" id="PS51473">
    <property type="entry name" value="GNK2"/>
    <property type="match status" value="1"/>
</dbReference>
<feature type="domain" description="Gnk2-homologous" evidence="3">
    <location>
        <begin position="1"/>
        <end position="71"/>
    </location>
</feature>
<dbReference type="PANTHER" id="PTHR32099:SF31">
    <property type="entry name" value="PROTEIN KINASE DOMAIN-CONTAINING PROTEIN"/>
    <property type="match status" value="1"/>
</dbReference>
<keyword evidence="2" id="KW-0677">Repeat</keyword>
<evidence type="ECO:0000259" key="3">
    <source>
        <dbReference type="PROSITE" id="PS51473"/>
    </source>
</evidence>
<evidence type="ECO:0000256" key="2">
    <source>
        <dbReference type="ARBA" id="ARBA00022737"/>
    </source>
</evidence>
<dbReference type="Gene3D" id="3.30.430.20">
    <property type="entry name" value="Gnk2 domain, C-X8-C-X2-C motif"/>
    <property type="match status" value="1"/>
</dbReference>
<gene>
    <name evidence="4" type="ORF">ILEXP_LOCUS23392</name>
</gene>
<dbReference type="PANTHER" id="PTHR32099">
    <property type="entry name" value="CYSTEINE-RICH REPEAT SECRETORY PROTEIN"/>
    <property type="match status" value="1"/>
</dbReference>
<comment type="caution">
    <text evidence="4">The sequence shown here is derived from an EMBL/GenBank/DDBJ whole genome shotgun (WGS) entry which is preliminary data.</text>
</comment>
<organism evidence="4 5">
    <name type="scientific">Ilex paraguariensis</name>
    <name type="common">yerba mate</name>
    <dbReference type="NCBI Taxonomy" id="185542"/>
    <lineage>
        <taxon>Eukaryota</taxon>
        <taxon>Viridiplantae</taxon>
        <taxon>Streptophyta</taxon>
        <taxon>Embryophyta</taxon>
        <taxon>Tracheophyta</taxon>
        <taxon>Spermatophyta</taxon>
        <taxon>Magnoliopsida</taxon>
        <taxon>eudicotyledons</taxon>
        <taxon>Gunneridae</taxon>
        <taxon>Pentapetalae</taxon>
        <taxon>asterids</taxon>
        <taxon>campanulids</taxon>
        <taxon>Aquifoliales</taxon>
        <taxon>Aquifoliaceae</taxon>
        <taxon>Ilex</taxon>
    </lineage>
</organism>
<protein>
    <recommendedName>
        <fullName evidence="3">Gnk2-homologous domain-containing protein</fullName>
    </recommendedName>
</protein>
<reference evidence="4 5" key="1">
    <citation type="submission" date="2024-02" db="EMBL/GenBank/DDBJ databases">
        <authorList>
            <person name="Vignale AGUSTIN F."/>
            <person name="Sosa J E."/>
            <person name="Modenutti C."/>
        </authorList>
    </citation>
    <scope>NUCLEOTIDE SEQUENCE [LARGE SCALE GENOMIC DNA]</scope>
</reference>
<keyword evidence="5" id="KW-1185">Reference proteome</keyword>